<dbReference type="Proteomes" id="UP000054632">
    <property type="component" value="Unassembled WGS sequence"/>
</dbReference>
<name>A0A0V1EI25_TRIPS</name>
<sequence>MASGGRGEQVYGVVKFRSLISETDAELKWHSLSVVEWGGRQCGSLQRVAQQKPNPNKQKLLHFHTMRLGNGFCYFIKPISISHVLPIREQAVTKRELAALRHYYEKQQQHLMFVISWEEQTDLLFDIGTTFLMGRFKWTTGFPRVLRIWSSRFQNRVGMCGIWGSIFQDMVIYRTSMSEHWLCHPLQNTVLHCSENRRRDLSHYIKMGDARPYIQSWGQRAFPH</sequence>
<dbReference type="EMBL" id="JYDR01000034">
    <property type="protein sequence ID" value="KRY73415.1"/>
    <property type="molecule type" value="Genomic_DNA"/>
</dbReference>
<gene>
    <name evidence="1" type="ORF">T4A_1671</name>
</gene>
<dbReference type="AlphaFoldDB" id="A0A0V1EI25"/>
<reference evidence="1 2" key="1">
    <citation type="submission" date="2015-01" db="EMBL/GenBank/DDBJ databases">
        <title>Evolution of Trichinella species and genotypes.</title>
        <authorList>
            <person name="Korhonen P.K."/>
            <person name="Edoardo P."/>
            <person name="Giuseppe L.R."/>
            <person name="Gasser R.B."/>
        </authorList>
    </citation>
    <scope>NUCLEOTIDE SEQUENCE [LARGE SCALE GENOMIC DNA]</scope>
    <source>
        <strain evidence="1">ISS13</strain>
    </source>
</reference>
<organism evidence="1 2">
    <name type="scientific">Trichinella pseudospiralis</name>
    <name type="common">Parasitic roundworm</name>
    <dbReference type="NCBI Taxonomy" id="6337"/>
    <lineage>
        <taxon>Eukaryota</taxon>
        <taxon>Metazoa</taxon>
        <taxon>Ecdysozoa</taxon>
        <taxon>Nematoda</taxon>
        <taxon>Enoplea</taxon>
        <taxon>Dorylaimia</taxon>
        <taxon>Trichinellida</taxon>
        <taxon>Trichinellidae</taxon>
        <taxon>Trichinella</taxon>
    </lineage>
</organism>
<comment type="caution">
    <text evidence="1">The sequence shown here is derived from an EMBL/GenBank/DDBJ whole genome shotgun (WGS) entry which is preliminary data.</text>
</comment>
<evidence type="ECO:0000313" key="1">
    <source>
        <dbReference type="EMBL" id="KRY73415.1"/>
    </source>
</evidence>
<protein>
    <submittedName>
        <fullName evidence="1">Uncharacterized protein</fullName>
    </submittedName>
</protein>
<accession>A0A0V1EI25</accession>
<proteinExistence type="predicted"/>
<evidence type="ECO:0000313" key="2">
    <source>
        <dbReference type="Proteomes" id="UP000054632"/>
    </source>
</evidence>